<evidence type="ECO:0000313" key="1">
    <source>
        <dbReference type="EMBL" id="KKL85806.1"/>
    </source>
</evidence>
<comment type="caution">
    <text evidence="1">The sequence shown here is derived from an EMBL/GenBank/DDBJ whole genome shotgun (WGS) entry which is preliminary data.</text>
</comment>
<protein>
    <submittedName>
        <fullName evidence="1">Uncharacterized protein</fullName>
    </submittedName>
</protein>
<feature type="non-terminal residue" evidence="1">
    <location>
        <position position="202"/>
    </location>
</feature>
<accession>A0A0F9G5V3</accession>
<dbReference type="AlphaFoldDB" id="A0A0F9G5V3"/>
<dbReference type="EMBL" id="LAZR01021300">
    <property type="protein sequence ID" value="KKL85806.1"/>
    <property type="molecule type" value="Genomic_DNA"/>
</dbReference>
<gene>
    <name evidence="1" type="ORF">LCGC14_1951040</name>
</gene>
<reference evidence="1" key="1">
    <citation type="journal article" date="2015" name="Nature">
        <title>Complex archaea that bridge the gap between prokaryotes and eukaryotes.</title>
        <authorList>
            <person name="Spang A."/>
            <person name="Saw J.H."/>
            <person name="Jorgensen S.L."/>
            <person name="Zaremba-Niedzwiedzka K."/>
            <person name="Martijn J."/>
            <person name="Lind A.E."/>
            <person name="van Eijk R."/>
            <person name="Schleper C."/>
            <person name="Guy L."/>
            <person name="Ettema T.J."/>
        </authorList>
    </citation>
    <scope>NUCLEOTIDE SEQUENCE</scope>
</reference>
<name>A0A0F9G5V3_9ZZZZ</name>
<sequence>MDDHYFQTLSNMESTLRALEKRVPAPKLTDFGGAHVFRYIERSIHQAIIQKLARIISGLHAARILLSYGFVQELGALQRMIDEFQQDVMFLSQGVISGDLTDLHERYLDAFYMEELDKPGDPLASEQKRPMIPRQKILSYLAKLDGSTLDSYRGVETPRTLGKMYSGFVHGASPHIMDMYGGNPPKFHVAGMLGTPRIDEHR</sequence>
<organism evidence="1">
    <name type="scientific">marine sediment metagenome</name>
    <dbReference type="NCBI Taxonomy" id="412755"/>
    <lineage>
        <taxon>unclassified sequences</taxon>
        <taxon>metagenomes</taxon>
        <taxon>ecological metagenomes</taxon>
    </lineage>
</organism>
<proteinExistence type="predicted"/>